<protein>
    <submittedName>
        <fullName evidence="2">Uncharacterized protein</fullName>
    </submittedName>
</protein>
<name>A0ABQ5I391_9ASTR</name>
<feature type="region of interest" description="Disordered" evidence="1">
    <location>
        <begin position="78"/>
        <end position="148"/>
    </location>
</feature>
<dbReference type="EMBL" id="BQNB010020305">
    <property type="protein sequence ID" value="GJT94536.1"/>
    <property type="molecule type" value="Genomic_DNA"/>
</dbReference>
<gene>
    <name evidence="2" type="ORF">Tco_1090054</name>
</gene>
<dbReference type="Proteomes" id="UP001151760">
    <property type="component" value="Unassembled WGS sequence"/>
</dbReference>
<sequence length="406" mass="47031">MNDKCPLPYTQLTAIYQDILRVTKILRFIKTLGYDEDPDTKMIVVSKMVATRPHQPWKAILSVLNRNTDSDTIIYSSCLEESDSETDDVDDSDMDLSDDSSQGDDDAIGFRVSMHKNKKKRRKDVGEPHSRSSRRNKSPMVNAQDDTPAMQPLDQVAEYVHNQPNPEWFLKKSRPSIVAIAKKLKAIIQKDELTIADLEGAGLERLKQQYQNDVKLEYHVDQLKATVLSEAKWNSDEDDVYYKQGIKDMISDSWCKENHCYTFESLNGIHHWEDSKINLFKAEMINLSEGKIYSDLRIKLVVRIVVKKKWGDGFLTSIVVRRSDDNEYEFNYADLPRLSLNDVEHMYLLQLSEVKKFYDGTLMKICHNLIHMVNTNELGKGNRRWKGIDWAKKDVKKSNEMVDKID</sequence>
<accession>A0ABQ5I391</accession>
<reference evidence="2" key="2">
    <citation type="submission" date="2022-01" db="EMBL/GenBank/DDBJ databases">
        <authorList>
            <person name="Yamashiro T."/>
            <person name="Shiraishi A."/>
            <person name="Satake H."/>
            <person name="Nakayama K."/>
        </authorList>
    </citation>
    <scope>NUCLEOTIDE SEQUENCE</scope>
</reference>
<reference evidence="2" key="1">
    <citation type="journal article" date="2022" name="Int. J. Mol. Sci.">
        <title>Draft Genome of Tanacetum Coccineum: Genomic Comparison of Closely Related Tanacetum-Family Plants.</title>
        <authorList>
            <person name="Yamashiro T."/>
            <person name="Shiraishi A."/>
            <person name="Nakayama K."/>
            <person name="Satake H."/>
        </authorList>
    </citation>
    <scope>NUCLEOTIDE SEQUENCE</scope>
</reference>
<evidence type="ECO:0000256" key="1">
    <source>
        <dbReference type="SAM" id="MobiDB-lite"/>
    </source>
</evidence>
<organism evidence="2 3">
    <name type="scientific">Tanacetum coccineum</name>
    <dbReference type="NCBI Taxonomy" id="301880"/>
    <lineage>
        <taxon>Eukaryota</taxon>
        <taxon>Viridiplantae</taxon>
        <taxon>Streptophyta</taxon>
        <taxon>Embryophyta</taxon>
        <taxon>Tracheophyta</taxon>
        <taxon>Spermatophyta</taxon>
        <taxon>Magnoliopsida</taxon>
        <taxon>eudicotyledons</taxon>
        <taxon>Gunneridae</taxon>
        <taxon>Pentapetalae</taxon>
        <taxon>asterids</taxon>
        <taxon>campanulids</taxon>
        <taxon>Asterales</taxon>
        <taxon>Asteraceae</taxon>
        <taxon>Asteroideae</taxon>
        <taxon>Anthemideae</taxon>
        <taxon>Anthemidinae</taxon>
        <taxon>Tanacetum</taxon>
    </lineage>
</organism>
<proteinExistence type="predicted"/>
<comment type="caution">
    <text evidence="2">The sequence shown here is derived from an EMBL/GenBank/DDBJ whole genome shotgun (WGS) entry which is preliminary data.</text>
</comment>
<evidence type="ECO:0000313" key="3">
    <source>
        <dbReference type="Proteomes" id="UP001151760"/>
    </source>
</evidence>
<feature type="compositionally biased region" description="Basic residues" evidence="1">
    <location>
        <begin position="113"/>
        <end position="123"/>
    </location>
</feature>
<feature type="compositionally biased region" description="Acidic residues" evidence="1">
    <location>
        <begin position="80"/>
        <end position="107"/>
    </location>
</feature>
<evidence type="ECO:0000313" key="2">
    <source>
        <dbReference type="EMBL" id="GJT94536.1"/>
    </source>
</evidence>
<keyword evidence="3" id="KW-1185">Reference proteome</keyword>